<comment type="similarity">
    <text evidence="2 9">Belongs to the sulfotransferase 2 family.</text>
</comment>
<keyword evidence="7 9" id="KW-0472">Membrane</keyword>
<evidence type="ECO:0000313" key="10">
    <source>
        <dbReference type="EMBL" id="KAK7102078.1"/>
    </source>
</evidence>
<evidence type="ECO:0000256" key="4">
    <source>
        <dbReference type="ARBA" id="ARBA00022692"/>
    </source>
</evidence>
<evidence type="ECO:0000313" key="11">
    <source>
        <dbReference type="Proteomes" id="UP001374579"/>
    </source>
</evidence>
<dbReference type="PANTHER" id="PTHR12137">
    <property type="entry name" value="CARBOHYDRATE SULFOTRANSFERASE"/>
    <property type="match status" value="1"/>
</dbReference>
<proteinExistence type="inferred from homology"/>
<dbReference type="GO" id="GO:0008146">
    <property type="term" value="F:sulfotransferase activity"/>
    <property type="evidence" value="ECO:0007669"/>
    <property type="project" value="InterPro"/>
</dbReference>
<dbReference type="PANTHER" id="PTHR12137:SF54">
    <property type="entry name" value="CARBOHYDRATE SULFOTRANSFERASE"/>
    <property type="match status" value="1"/>
</dbReference>
<dbReference type="InterPro" id="IPR005331">
    <property type="entry name" value="Sulfotransferase"/>
</dbReference>
<protein>
    <recommendedName>
        <fullName evidence="9">Carbohydrate sulfotransferase</fullName>
        <ecNumber evidence="9">2.8.2.-</ecNumber>
    </recommendedName>
</protein>
<evidence type="ECO:0000256" key="8">
    <source>
        <dbReference type="ARBA" id="ARBA00023180"/>
    </source>
</evidence>
<evidence type="ECO:0000256" key="7">
    <source>
        <dbReference type="ARBA" id="ARBA00023136"/>
    </source>
</evidence>
<name>A0AAN9GAS4_9CAEN</name>
<accession>A0AAN9GAS4</accession>
<comment type="caution">
    <text evidence="10">The sequence shown here is derived from an EMBL/GenBank/DDBJ whole genome shotgun (WGS) entry which is preliminary data.</text>
</comment>
<dbReference type="AlphaFoldDB" id="A0AAN9GAS4"/>
<reference evidence="10 11" key="1">
    <citation type="submission" date="2024-02" db="EMBL/GenBank/DDBJ databases">
        <title>Chromosome-scale genome assembly of the rough periwinkle Littorina saxatilis.</title>
        <authorList>
            <person name="De Jode A."/>
            <person name="Faria R."/>
            <person name="Formenti G."/>
            <person name="Sims Y."/>
            <person name="Smith T.P."/>
            <person name="Tracey A."/>
            <person name="Wood J.M.D."/>
            <person name="Zagrodzka Z.B."/>
            <person name="Johannesson K."/>
            <person name="Butlin R.K."/>
            <person name="Leder E.H."/>
        </authorList>
    </citation>
    <scope>NUCLEOTIDE SEQUENCE [LARGE SCALE GENOMIC DNA]</scope>
    <source>
        <strain evidence="10">Snail1</strain>
        <tissue evidence="10">Muscle</tissue>
    </source>
</reference>
<dbReference type="Proteomes" id="UP001374579">
    <property type="component" value="Unassembled WGS sequence"/>
</dbReference>
<dbReference type="EC" id="2.8.2.-" evidence="9"/>
<gene>
    <name evidence="10" type="ORF">V1264_020360</name>
</gene>
<organism evidence="10 11">
    <name type="scientific">Littorina saxatilis</name>
    <dbReference type="NCBI Taxonomy" id="31220"/>
    <lineage>
        <taxon>Eukaryota</taxon>
        <taxon>Metazoa</taxon>
        <taxon>Spiralia</taxon>
        <taxon>Lophotrochozoa</taxon>
        <taxon>Mollusca</taxon>
        <taxon>Gastropoda</taxon>
        <taxon>Caenogastropoda</taxon>
        <taxon>Littorinimorpha</taxon>
        <taxon>Littorinoidea</taxon>
        <taxon>Littorinidae</taxon>
        <taxon>Littorina</taxon>
    </lineage>
</organism>
<dbReference type="GO" id="GO:0016051">
    <property type="term" value="P:carbohydrate biosynthetic process"/>
    <property type="evidence" value="ECO:0007669"/>
    <property type="project" value="InterPro"/>
</dbReference>
<evidence type="ECO:0000256" key="9">
    <source>
        <dbReference type="RuleBase" id="RU364020"/>
    </source>
</evidence>
<evidence type="ECO:0000256" key="2">
    <source>
        <dbReference type="ARBA" id="ARBA00006339"/>
    </source>
</evidence>
<evidence type="ECO:0000256" key="3">
    <source>
        <dbReference type="ARBA" id="ARBA00022679"/>
    </source>
</evidence>
<keyword evidence="9" id="KW-0119">Carbohydrate metabolism</keyword>
<keyword evidence="3 9" id="KW-0808">Transferase</keyword>
<feature type="transmembrane region" description="Helical" evidence="9">
    <location>
        <begin position="12"/>
        <end position="30"/>
    </location>
</feature>
<keyword evidence="6 9" id="KW-0333">Golgi apparatus</keyword>
<keyword evidence="11" id="KW-1185">Reference proteome</keyword>
<evidence type="ECO:0000256" key="6">
    <source>
        <dbReference type="ARBA" id="ARBA00023034"/>
    </source>
</evidence>
<dbReference type="Pfam" id="PF03567">
    <property type="entry name" value="Sulfotransfer_2"/>
    <property type="match status" value="1"/>
</dbReference>
<comment type="subcellular location">
    <subcellularLocation>
        <location evidence="1 9">Golgi apparatus membrane</location>
        <topology evidence="1 9">Single-pass type II membrane protein</topology>
    </subcellularLocation>
</comment>
<keyword evidence="8 9" id="KW-0325">Glycoprotein</keyword>
<dbReference type="EMBL" id="JBAMIC010000010">
    <property type="protein sequence ID" value="KAK7102078.1"/>
    <property type="molecule type" value="Genomic_DNA"/>
</dbReference>
<keyword evidence="5 9" id="KW-1133">Transmembrane helix</keyword>
<dbReference type="GO" id="GO:0000139">
    <property type="term" value="C:Golgi membrane"/>
    <property type="evidence" value="ECO:0007669"/>
    <property type="project" value="UniProtKB-SubCell"/>
</dbReference>
<keyword evidence="4 9" id="KW-0812">Transmembrane</keyword>
<sequence length="373" mass="43810">MLRDPRLNKKFLGLVVVGVMLPLLLFYAVSGPHDTPSSERSVKLIHKGHYLSNANNTILFTDQQAPPTTPSQQAVLAEHVRRTCQKQDRRQTTSVKFNPKHYDHILVDDRHKMLYCYVPKVACTNWKRVMLVLSGKVKVNNVLDITAVEVHNRYKDVIPLLSNYPKSEIKYRLDNYYKFMFVREPFERLLSAWRNKFHSNVSSSLYFRKQFGRSILRRFRDSKEIGFAAGGGGKSKTDAELEKVRVRFDEFLQYLVDPVRTEELNEHWAKYHKLCRPCSVQYDFVGKYETIDEDAEHVLRSVLANHMVNFPKRSATYRHNRTASYFGKFYDDVPPSLLRRVFKAYKLDFDMFDYSVPEELQKRFEADDDDVDI</sequence>
<evidence type="ECO:0000256" key="5">
    <source>
        <dbReference type="ARBA" id="ARBA00022989"/>
    </source>
</evidence>
<evidence type="ECO:0000256" key="1">
    <source>
        <dbReference type="ARBA" id="ARBA00004323"/>
    </source>
</evidence>
<dbReference type="InterPro" id="IPR018011">
    <property type="entry name" value="Carb_sulfotrans_8-10"/>
</dbReference>
<keyword evidence="9" id="KW-0735">Signal-anchor</keyword>